<evidence type="ECO:0000313" key="1">
    <source>
        <dbReference type="EMBL" id="UOO89342.1"/>
    </source>
</evidence>
<name>A0ABY4E1C3_9NEIS</name>
<proteinExistence type="predicted"/>
<evidence type="ECO:0008006" key="3">
    <source>
        <dbReference type="Google" id="ProtNLM"/>
    </source>
</evidence>
<protein>
    <recommendedName>
        <fullName evidence="3">ATP-grasp domain-containing protein</fullName>
    </recommendedName>
</protein>
<dbReference type="EMBL" id="CP091511">
    <property type="protein sequence ID" value="UOO89342.1"/>
    <property type="molecule type" value="Genomic_DNA"/>
</dbReference>
<organism evidence="1 2">
    <name type="scientific">Vitreoscilla massiliensis</name>
    <dbReference type="NCBI Taxonomy" id="1689272"/>
    <lineage>
        <taxon>Bacteria</taxon>
        <taxon>Pseudomonadati</taxon>
        <taxon>Pseudomonadota</taxon>
        <taxon>Betaproteobacteria</taxon>
        <taxon>Neisseriales</taxon>
        <taxon>Neisseriaceae</taxon>
        <taxon>Vitreoscilla</taxon>
    </lineage>
</organism>
<dbReference type="SUPFAM" id="SSF56059">
    <property type="entry name" value="Glutathione synthetase ATP-binding domain-like"/>
    <property type="match status" value="1"/>
</dbReference>
<dbReference type="Gene3D" id="3.30.470.20">
    <property type="entry name" value="ATP-grasp fold, B domain"/>
    <property type="match status" value="1"/>
</dbReference>
<reference evidence="1 2" key="1">
    <citation type="journal article" date="2022" name="Res Sq">
        <title>Evolution of multicellular longitudinally dividing oral cavity symbionts (Neisseriaceae).</title>
        <authorList>
            <person name="Nyongesa S."/>
            <person name="Weber P."/>
            <person name="Bernet E."/>
            <person name="Pullido F."/>
            <person name="Nieckarz M."/>
            <person name="Delaby M."/>
            <person name="Nieves C."/>
            <person name="Viehboeck T."/>
            <person name="Krause N."/>
            <person name="Rivera-Millot A."/>
            <person name="Nakamura A."/>
            <person name="Vischer N."/>
            <person name="VanNieuwenhze M."/>
            <person name="Brun Y."/>
            <person name="Cava F."/>
            <person name="Bulgheresi S."/>
            <person name="Veyrier F."/>
        </authorList>
    </citation>
    <scope>NUCLEOTIDE SEQUENCE [LARGE SCALE GENOMIC DNA]</scope>
    <source>
        <strain evidence="1 2">SN4</strain>
    </source>
</reference>
<gene>
    <name evidence="1" type="ORF">LVJ82_18165</name>
</gene>
<dbReference type="RefSeq" id="WP_058357041.1">
    <property type="nucleotide sequence ID" value="NZ_CABKVG010000010.1"/>
</dbReference>
<dbReference type="Proteomes" id="UP000832011">
    <property type="component" value="Chromosome"/>
</dbReference>
<keyword evidence="2" id="KW-1185">Reference proteome</keyword>
<sequence length="394" mass="44522">MPATLKVLILSARAPVALDWARQVAAAGHTVYLADYGAGALGGCSALAADFFNLPAPAQAPEAFIASLAALIAQHQLDWIIPTCEEIFCLAHYRHLLPASCQIFCDDFDTLHLLHHKQRLLLQAASLGTDTPHSEYFDEHGLSDVWRSQKRVLKPVYSRFGHQTHILDAGADWPNHIPRDGTWLQQTYITGREICSYSIAHSGRILTHVNYLGRYRYKNGASYYFEPLEHEHIRAQVAKLVQALNFTGQIAFDWIEEDLTGRLCVLECNPRATSGLHLLPHDGGVFQALLQQQPYQAPLTTKMFAAMMLSDGLKHAWQQGLLATWWQDWRRGTDVLGQLRLYRGVLQDSWVFYRLSKRLQLPLEAATSHAFEWNGQTWPKLHDVNNIGVLRGER</sequence>
<accession>A0ABY4E1C3</accession>
<evidence type="ECO:0000313" key="2">
    <source>
        <dbReference type="Proteomes" id="UP000832011"/>
    </source>
</evidence>
<dbReference type="Gene3D" id="3.40.50.20">
    <property type="match status" value="1"/>
</dbReference>